<dbReference type="AlphaFoldDB" id="A0A0E3LGT6"/>
<evidence type="ECO:0000256" key="1">
    <source>
        <dbReference type="SAM" id="Phobius"/>
    </source>
</evidence>
<reference evidence="2 3" key="1">
    <citation type="submission" date="2014-07" db="EMBL/GenBank/DDBJ databases">
        <title>Methanogenic archaea and the global carbon cycle.</title>
        <authorList>
            <person name="Henriksen J.R."/>
            <person name="Luke J."/>
            <person name="Reinhart S."/>
            <person name="Benedict M.N."/>
            <person name="Youngblut N.D."/>
            <person name="Metcalf M.E."/>
            <person name="Whitaker R.J."/>
            <person name="Metcalf W.W."/>
        </authorList>
    </citation>
    <scope>NUCLEOTIDE SEQUENCE [LARGE SCALE GENOMIC DNA]</scope>
    <source>
        <strain evidence="2 3">Z-761</strain>
    </source>
</reference>
<keyword evidence="1" id="KW-1133">Transmembrane helix</keyword>
<sequence length="748" mass="86332">MEYNNSISLNCWDKNKIFKIIFSMQLMMLGSIGIDLIGFNVPLLRQIICTIYLLFVPGTLVFMFLNIRKDNILDVFLYVIGLSITVLFFLGFFINLFSSFVGISKPMSLFPILCSLILFSFFMHLLCFFFSSRCSKVSFTYINIFSLKNLSLIIIPFLSIFGTYLVNYYNSNILLMILIFILSIIIIFIGCHNNISEYLYPLSLFVVAISLLLHNSLISPYISGYDVHYELYISNSVMSNFTWNPKILDTFNSMLSISILIPFFSIVSNISPVWTIKIIYPFLFSLVPIALYQAFNKQTNNSKLSFLACFFFISVFVYYTEMISLARQQIAEVFFSLLILLIVDEDLDSITRSFLMVLFSASLVVSHYGLSYIYLGSILFSWCISVVIKANRTFFSKFFHKIYIFDAILSSKSNFLVLSPNYVLLFSVLSLSWYIFTSHSSAFSLLINVNNHIYNSIFTNFLDSKVTEGLYLVTLKTSLIHDVTKYLHIFTQIFISIGLLYISIIPNNLFNKDFLLISWIYFLIFIASIIIPSFSSSLNTTRLYHIGLFFLAPFFIIGTIKFFSSIEKIINHRIDEKVPIKFISVFLAIFLLFNSGFIYEITKDHPTSISLSQKSILRFGDESDIMNFYDNYIPEEDLFGATWLSLHRNNTYKLYSDDSVTPLKCNVLVSKGCISYLNIHALSKFTTVIPSDSYLFLRYVNVRENLIQYRSPSLFIKMPIICKTDNIDLLIDNNSKIYSNGANYIFVY</sequence>
<evidence type="ECO:0000313" key="2">
    <source>
        <dbReference type="EMBL" id="AKB43086.1"/>
    </source>
</evidence>
<feature type="transmembrane region" description="Helical" evidence="1">
    <location>
        <begin position="578"/>
        <end position="599"/>
    </location>
</feature>
<feature type="transmembrane region" description="Helical" evidence="1">
    <location>
        <begin position="109"/>
        <end position="130"/>
    </location>
</feature>
<dbReference type="PATRIC" id="fig|1434123.4.peg.953"/>
<feature type="transmembrane region" description="Helical" evidence="1">
    <location>
        <begin position="20"/>
        <end position="37"/>
    </location>
</feature>
<feature type="transmembrane region" description="Helical" evidence="1">
    <location>
        <begin position="273"/>
        <end position="292"/>
    </location>
</feature>
<feature type="transmembrane region" description="Helical" evidence="1">
    <location>
        <begin position="415"/>
        <end position="436"/>
    </location>
</feature>
<feature type="transmembrane region" description="Helical" evidence="1">
    <location>
        <begin position="43"/>
        <end position="63"/>
    </location>
</feature>
<feature type="transmembrane region" description="Helical" evidence="1">
    <location>
        <begin position="173"/>
        <end position="191"/>
    </location>
</feature>
<feature type="transmembrane region" description="Helical" evidence="1">
    <location>
        <begin position="150"/>
        <end position="167"/>
    </location>
</feature>
<feature type="transmembrane region" description="Helical" evidence="1">
    <location>
        <begin position="514"/>
        <end position="534"/>
    </location>
</feature>
<organism evidence="2 3">
    <name type="scientific">Methanosarcina vacuolata Z-761</name>
    <dbReference type="NCBI Taxonomy" id="1434123"/>
    <lineage>
        <taxon>Archaea</taxon>
        <taxon>Methanobacteriati</taxon>
        <taxon>Methanobacteriota</taxon>
        <taxon>Stenosarchaea group</taxon>
        <taxon>Methanomicrobia</taxon>
        <taxon>Methanosarcinales</taxon>
        <taxon>Methanosarcinaceae</taxon>
        <taxon>Methanosarcina</taxon>
    </lineage>
</organism>
<keyword evidence="1" id="KW-0472">Membrane</keyword>
<keyword evidence="1 2" id="KW-0812">Transmembrane</keyword>
<accession>A0A0E3LGT6</accession>
<feature type="transmembrane region" description="Helical" evidence="1">
    <location>
        <begin position="198"/>
        <end position="222"/>
    </location>
</feature>
<feature type="transmembrane region" description="Helical" evidence="1">
    <location>
        <begin position="486"/>
        <end position="502"/>
    </location>
</feature>
<dbReference type="Proteomes" id="UP000033096">
    <property type="component" value="Chromosome"/>
</dbReference>
<dbReference type="Pfam" id="PF09971">
    <property type="entry name" value="DUF2206"/>
    <property type="match status" value="1"/>
</dbReference>
<proteinExistence type="predicted"/>
<dbReference type="KEGG" id="mvc:MSVAZ_0817"/>
<name>A0A0E3LGT6_9EURY</name>
<dbReference type="InterPro" id="IPR018701">
    <property type="entry name" value="DUF2206_membrane"/>
</dbReference>
<feature type="transmembrane region" description="Helical" evidence="1">
    <location>
        <begin position="546"/>
        <end position="566"/>
    </location>
</feature>
<dbReference type="HOGENOM" id="CLU_023226_0_0_2"/>
<evidence type="ECO:0000313" key="3">
    <source>
        <dbReference type="Proteomes" id="UP000033096"/>
    </source>
</evidence>
<keyword evidence="3" id="KW-1185">Reference proteome</keyword>
<feature type="transmembrane region" description="Helical" evidence="1">
    <location>
        <begin position="304"/>
        <end position="320"/>
    </location>
</feature>
<dbReference type="EMBL" id="CP009520">
    <property type="protein sequence ID" value="AKB43086.1"/>
    <property type="molecule type" value="Genomic_DNA"/>
</dbReference>
<feature type="transmembrane region" description="Helical" evidence="1">
    <location>
        <begin position="75"/>
        <end position="97"/>
    </location>
</feature>
<protein>
    <submittedName>
        <fullName evidence="2">Conserved transmembrane protein</fullName>
    </submittedName>
</protein>
<feature type="transmembrane region" description="Helical" evidence="1">
    <location>
        <begin position="374"/>
        <end position="394"/>
    </location>
</feature>
<gene>
    <name evidence="2" type="ORF">MSVAZ_0817</name>
</gene>